<evidence type="ECO:0000256" key="1">
    <source>
        <dbReference type="SAM" id="SignalP"/>
    </source>
</evidence>
<keyword evidence="1" id="KW-0732">Signal</keyword>
<gene>
    <name evidence="2" type="ORF">OL497_25445</name>
</gene>
<dbReference type="RefSeq" id="WP_264734078.1">
    <property type="nucleotide sequence ID" value="NZ_JAPDNR010000001.1"/>
</dbReference>
<protein>
    <submittedName>
        <fullName evidence="2">PCMD domain-containing protein</fullName>
    </submittedName>
</protein>
<comment type="caution">
    <text evidence="2">The sequence shown here is derived from an EMBL/GenBank/DDBJ whole genome shotgun (WGS) entry which is preliminary data.</text>
</comment>
<dbReference type="Proteomes" id="UP001207742">
    <property type="component" value="Unassembled WGS sequence"/>
</dbReference>
<proteinExistence type="predicted"/>
<dbReference type="InterPro" id="IPR038653">
    <property type="entry name" value="Put_CMD_sf"/>
</dbReference>
<feature type="signal peptide" evidence="1">
    <location>
        <begin position="1"/>
        <end position="25"/>
    </location>
</feature>
<sequence>MRTYIPLKHTFIAGILLLMTATSCKQTSLTGDDIPSLPQDAAAAAALSTASLPNAGFESQNSTGNQPLNWLLSSSGASSTTDAHSGRYAAKIWNWYYYAKGYLTNGDVWTGGIPGYDNHKKGGIPIHSRPTALTGYYKYEYGTNNGKPDSAIALIALRKFNPATQRSEKVAYAEINLGPASQFRPFTLPIRYDSQAVPDSVVITFISSRNGFCNSSGSMPGNCLYLTIDDLALTGAGGSRQPVTIH</sequence>
<accession>A0ABT3ITH3</accession>
<name>A0ABT3ITH3_9BACT</name>
<feature type="chain" id="PRO_5045209376" evidence="1">
    <location>
        <begin position="26"/>
        <end position="246"/>
    </location>
</feature>
<reference evidence="2 3" key="1">
    <citation type="submission" date="2022-10" db="EMBL/GenBank/DDBJ databases">
        <title>Chitinophaga nivalis PC15 sp. nov., isolated from Pyeongchang county, South Korea.</title>
        <authorList>
            <person name="Trinh H.N."/>
        </authorList>
    </citation>
    <scope>NUCLEOTIDE SEQUENCE [LARGE SCALE GENOMIC DNA]</scope>
    <source>
        <strain evidence="2 3">PC14</strain>
    </source>
</reference>
<keyword evidence="3" id="KW-1185">Reference proteome</keyword>
<dbReference type="Gene3D" id="2.60.120.890">
    <property type="entry name" value="BT2081, beta-jelly-roll domain"/>
    <property type="match status" value="1"/>
</dbReference>
<evidence type="ECO:0000313" key="2">
    <source>
        <dbReference type="EMBL" id="MCW3487268.1"/>
    </source>
</evidence>
<organism evidence="2 3">
    <name type="scientific">Chitinophaga nivalis</name>
    <dbReference type="NCBI Taxonomy" id="2991709"/>
    <lineage>
        <taxon>Bacteria</taxon>
        <taxon>Pseudomonadati</taxon>
        <taxon>Bacteroidota</taxon>
        <taxon>Chitinophagia</taxon>
        <taxon>Chitinophagales</taxon>
        <taxon>Chitinophagaceae</taxon>
        <taxon>Chitinophaga</taxon>
    </lineage>
</organism>
<dbReference type="EMBL" id="JAPDNS010000002">
    <property type="protein sequence ID" value="MCW3487268.1"/>
    <property type="molecule type" value="Genomic_DNA"/>
</dbReference>
<evidence type="ECO:0000313" key="3">
    <source>
        <dbReference type="Proteomes" id="UP001207742"/>
    </source>
</evidence>
<dbReference type="PROSITE" id="PS51257">
    <property type="entry name" value="PROKAR_LIPOPROTEIN"/>
    <property type="match status" value="1"/>
</dbReference>